<protein>
    <recommendedName>
        <fullName evidence="2">RBR-type E3 ubiquitin transferase</fullName>
        <ecNumber evidence="2">2.3.2.31</ecNumber>
    </recommendedName>
</protein>
<keyword evidence="3" id="KW-0808">Transferase</keyword>
<gene>
    <name evidence="11" type="ORF">QBC40DRAFT_162861</name>
</gene>
<keyword evidence="7" id="KW-0833">Ubl conjugation pathway</keyword>
<dbReference type="CDD" id="cd20335">
    <property type="entry name" value="BRcat_RBR"/>
    <property type="match status" value="1"/>
</dbReference>
<evidence type="ECO:0000256" key="7">
    <source>
        <dbReference type="ARBA" id="ARBA00022786"/>
    </source>
</evidence>
<evidence type="ECO:0000259" key="10">
    <source>
        <dbReference type="PROSITE" id="PS51873"/>
    </source>
</evidence>
<feature type="region of interest" description="Disordered" evidence="9">
    <location>
        <begin position="1"/>
        <end position="151"/>
    </location>
</feature>
<feature type="region of interest" description="Disordered" evidence="9">
    <location>
        <begin position="582"/>
        <end position="601"/>
    </location>
</feature>
<dbReference type="GO" id="GO:0008270">
    <property type="term" value="F:zinc ion binding"/>
    <property type="evidence" value="ECO:0007669"/>
    <property type="project" value="UniProtKB-KW"/>
</dbReference>
<dbReference type="PANTHER" id="PTHR11685">
    <property type="entry name" value="RBR FAMILY RING FINGER AND IBR DOMAIN-CONTAINING"/>
    <property type="match status" value="1"/>
</dbReference>
<feature type="compositionally biased region" description="Basic and acidic residues" evidence="9">
    <location>
        <begin position="1"/>
        <end position="14"/>
    </location>
</feature>
<comment type="catalytic activity">
    <reaction evidence="1">
        <text>[E2 ubiquitin-conjugating enzyme]-S-ubiquitinyl-L-cysteine + [acceptor protein]-L-lysine = [E2 ubiquitin-conjugating enzyme]-L-cysteine + [acceptor protein]-N(6)-ubiquitinyl-L-lysine.</text>
        <dbReference type="EC" id="2.3.2.31"/>
    </reaction>
</comment>
<dbReference type="AlphaFoldDB" id="A0AAN7AXQ3"/>
<dbReference type="EC" id="2.3.2.31" evidence="2"/>
<dbReference type="PROSITE" id="PS51873">
    <property type="entry name" value="TRIAD"/>
    <property type="match status" value="1"/>
</dbReference>
<dbReference type="Proteomes" id="UP001303160">
    <property type="component" value="Unassembled WGS sequence"/>
</dbReference>
<feature type="compositionally biased region" description="Basic and acidic residues" evidence="9">
    <location>
        <begin position="741"/>
        <end position="758"/>
    </location>
</feature>
<reference evidence="11" key="1">
    <citation type="journal article" date="2023" name="Mol. Phylogenet. Evol.">
        <title>Genome-scale phylogeny and comparative genomics of the fungal order Sordariales.</title>
        <authorList>
            <person name="Hensen N."/>
            <person name="Bonometti L."/>
            <person name="Westerberg I."/>
            <person name="Brannstrom I.O."/>
            <person name="Guillou S."/>
            <person name="Cros-Aarteil S."/>
            <person name="Calhoun S."/>
            <person name="Haridas S."/>
            <person name="Kuo A."/>
            <person name="Mondo S."/>
            <person name="Pangilinan J."/>
            <person name="Riley R."/>
            <person name="LaButti K."/>
            <person name="Andreopoulos B."/>
            <person name="Lipzen A."/>
            <person name="Chen C."/>
            <person name="Yan M."/>
            <person name="Daum C."/>
            <person name="Ng V."/>
            <person name="Clum A."/>
            <person name="Steindorff A."/>
            <person name="Ohm R.A."/>
            <person name="Martin F."/>
            <person name="Silar P."/>
            <person name="Natvig D.O."/>
            <person name="Lalanne C."/>
            <person name="Gautier V."/>
            <person name="Ament-Velasquez S.L."/>
            <person name="Kruys A."/>
            <person name="Hutchinson M.I."/>
            <person name="Powell A.J."/>
            <person name="Barry K."/>
            <person name="Miller A.N."/>
            <person name="Grigoriev I.V."/>
            <person name="Debuchy R."/>
            <person name="Gladieux P."/>
            <person name="Hiltunen Thoren M."/>
            <person name="Johannesson H."/>
        </authorList>
    </citation>
    <scope>NUCLEOTIDE SEQUENCE</scope>
    <source>
        <strain evidence="11">CBS 315.58</strain>
    </source>
</reference>
<evidence type="ECO:0000256" key="4">
    <source>
        <dbReference type="ARBA" id="ARBA00022723"/>
    </source>
</evidence>
<dbReference type="InterPro" id="IPR031127">
    <property type="entry name" value="E3_UB_ligase_RBR"/>
</dbReference>
<dbReference type="GO" id="GO:0061630">
    <property type="term" value="F:ubiquitin protein ligase activity"/>
    <property type="evidence" value="ECO:0007669"/>
    <property type="project" value="UniProtKB-EC"/>
</dbReference>
<feature type="compositionally biased region" description="Low complexity" evidence="9">
    <location>
        <begin position="128"/>
        <end position="137"/>
    </location>
</feature>
<sequence>MHHDHHEPHFELRGGRSRSHSSPVGAAGFLSRFFRPHQTQPPQAHHRSHRHHQDDGLSSHHHHTKEKEINPSPDNDHVHDIPPKPTKTAASTKKRNNPWFQLRPPKPKQKKTSSNVGSSTNHKKRSPGSRVSSVSSAKPKKKTRLTLDIKPLLDSNPSFPKISFQYRSSGLSSSRVEKFVREELKAQRISLAQDGFVRLYDASGKRFESGDYLSGTRSSKPITIWYRLSSTSDDTSNKWAFSSTIKGDERDKLNKMIEEGATVGEIRKEIAGYLEVKEPRRIRLYADDGIFHGFLLGEGWVLREIGKKWLTRYLAVHIRSSRDGWVEARLKGWGNDAAGRRYIMHPASGENHRWTIRDLKINLVTTGLVNIQQQQRKRSSKLSRKSLLSSGGIKIRFDGKRVSDSEPILWTQTYDFDFSSLDDAELFAADENWLLKPTETCDICVEDRPVTSFPITITTTTRSCRAHKPPLCKPCLAKWLAESIQSSGSWRRLTCPDPSCPALLGHSDVKRYASAEVFLRYDRWLLRDALQEIKGFVACVTIGCDYGVVMPDPEICPVFNCRKCKGSHCVRHNVAHPGESCKEYRRRQKEKKEQEEASEREVRGMTRDCPRCGRRGTGLLLCRHNEGCTEGPLPGAELFNDDGTLRDPGGQEVRDRPVFRRVNIPDMPGAEWLFPGLRGRDRQPAAAATPGAGDVVREELPLRPPGPGPEGRGGEPPMMTGANPGLVRPNPPPWAPGGVRPRIDGGRRARFLGNRDHD</sequence>
<keyword evidence="8" id="KW-0862">Zinc</keyword>
<evidence type="ECO:0000256" key="5">
    <source>
        <dbReference type="ARBA" id="ARBA00022737"/>
    </source>
</evidence>
<reference evidence="11" key="2">
    <citation type="submission" date="2023-05" db="EMBL/GenBank/DDBJ databases">
        <authorList>
            <consortium name="Lawrence Berkeley National Laboratory"/>
            <person name="Steindorff A."/>
            <person name="Hensen N."/>
            <person name="Bonometti L."/>
            <person name="Westerberg I."/>
            <person name="Brannstrom I.O."/>
            <person name="Guillou S."/>
            <person name="Cros-Aarteil S."/>
            <person name="Calhoun S."/>
            <person name="Haridas S."/>
            <person name="Kuo A."/>
            <person name="Mondo S."/>
            <person name="Pangilinan J."/>
            <person name="Riley R."/>
            <person name="Labutti K."/>
            <person name="Andreopoulos B."/>
            <person name="Lipzen A."/>
            <person name="Chen C."/>
            <person name="Yanf M."/>
            <person name="Daum C."/>
            <person name="Ng V."/>
            <person name="Clum A."/>
            <person name="Ohm R."/>
            <person name="Martin F."/>
            <person name="Silar P."/>
            <person name="Natvig D."/>
            <person name="Lalanne C."/>
            <person name="Gautier V."/>
            <person name="Ament-Velasquez S.L."/>
            <person name="Kruys A."/>
            <person name="Hutchinson M.I."/>
            <person name="Powell A.J."/>
            <person name="Barry K."/>
            <person name="Miller A.N."/>
            <person name="Grigoriev I.V."/>
            <person name="Debuchy R."/>
            <person name="Gladieux P."/>
            <person name="Thoren M.H."/>
            <person name="Johannesson H."/>
        </authorList>
    </citation>
    <scope>NUCLEOTIDE SEQUENCE</scope>
    <source>
        <strain evidence="11">CBS 315.58</strain>
    </source>
</reference>
<evidence type="ECO:0000256" key="2">
    <source>
        <dbReference type="ARBA" id="ARBA00012251"/>
    </source>
</evidence>
<organism evidence="11 12">
    <name type="scientific">Triangularia verruculosa</name>
    <dbReference type="NCBI Taxonomy" id="2587418"/>
    <lineage>
        <taxon>Eukaryota</taxon>
        <taxon>Fungi</taxon>
        <taxon>Dikarya</taxon>
        <taxon>Ascomycota</taxon>
        <taxon>Pezizomycotina</taxon>
        <taxon>Sordariomycetes</taxon>
        <taxon>Sordariomycetidae</taxon>
        <taxon>Sordariales</taxon>
        <taxon>Podosporaceae</taxon>
        <taxon>Triangularia</taxon>
    </lineage>
</organism>
<keyword evidence="6" id="KW-0863">Zinc-finger</keyword>
<dbReference type="Pfam" id="PF01485">
    <property type="entry name" value="IBR"/>
    <property type="match status" value="1"/>
</dbReference>
<feature type="domain" description="RING-type" evidence="10">
    <location>
        <begin position="437"/>
        <end position="614"/>
    </location>
</feature>
<dbReference type="SUPFAM" id="SSF57850">
    <property type="entry name" value="RING/U-box"/>
    <property type="match status" value="1"/>
</dbReference>
<evidence type="ECO:0000256" key="6">
    <source>
        <dbReference type="ARBA" id="ARBA00022771"/>
    </source>
</evidence>
<keyword evidence="5" id="KW-0677">Repeat</keyword>
<accession>A0AAN7AXQ3</accession>
<feature type="region of interest" description="Disordered" evidence="9">
    <location>
        <begin position="681"/>
        <end position="758"/>
    </location>
</feature>
<evidence type="ECO:0000256" key="8">
    <source>
        <dbReference type="ARBA" id="ARBA00022833"/>
    </source>
</evidence>
<dbReference type="EMBL" id="MU863877">
    <property type="protein sequence ID" value="KAK4205266.1"/>
    <property type="molecule type" value="Genomic_DNA"/>
</dbReference>
<dbReference type="InterPro" id="IPR044066">
    <property type="entry name" value="TRIAD_supradom"/>
</dbReference>
<dbReference type="GO" id="GO:0016567">
    <property type="term" value="P:protein ubiquitination"/>
    <property type="evidence" value="ECO:0007669"/>
    <property type="project" value="InterPro"/>
</dbReference>
<keyword evidence="4" id="KW-0479">Metal-binding</keyword>
<name>A0AAN7AXQ3_9PEZI</name>
<feature type="compositionally biased region" description="Basic and acidic residues" evidence="9">
    <location>
        <begin position="65"/>
        <end position="82"/>
    </location>
</feature>
<keyword evidence="12" id="KW-1185">Reference proteome</keyword>
<dbReference type="InterPro" id="IPR002867">
    <property type="entry name" value="IBR_dom"/>
</dbReference>
<dbReference type="SMART" id="SM00647">
    <property type="entry name" value="IBR"/>
    <property type="match status" value="1"/>
</dbReference>
<evidence type="ECO:0000256" key="3">
    <source>
        <dbReference type="ARBA" id="ARBA00022679"/>
    </source>
</evidence>
<evidence type="ECO:0000256" key="9">
    <source>
        <dbReference type="SAM" id="MobiDB-lite"/>
    </source>
</evidence>
<comment type="caution">
    <text evidence="11">The sequence shown here is derived from an EMBL/GenBank/DDBJ whole genome shotgun (WGS) entry which is preliminary data.</text>
</comment>
<evidence type="ECO:0000313" key="12">
    <source>
        <dbReference type="Proteomes" id="UP001303160"/>
    </source>
</evidence>
<evidence type="ECO:0000313" key="11">
    <source>
        <dbReference type="EMBL" id="KAK4205266.1"/>
    </source>
</evidence>
<feature type="compositionally biased region" description="Basic and acidic residues" evidence="9">
    <location>
        <begin position="590"/>
        <end position="601"/>
    </location>
</feature>
<proteinExistence type="predicted"/>
<evidence type="ECO:0000256" key="1">
    <source>
        <dbReference type="ARBA" id="ARBA00001798"/>
    </source>
</evidence>
<dbReference type="InterPro" id="IPR013083">
    <property type="entry name" value="Znf_RING/FYVE/PHD"/>
</dbReference>
<dbReference type="Gene3D" id="3.30.40.10">
    <property type="entry name" value="Zinc/RING finger domain, C3HC4 (zinc finger)"/>
    <property type="match status" value="1"/>
</dbReference>